<evidence type="ECO:0000256" key="1">
    <source>
        <dbReference type="SAM" id="Phobius"/>
    </source>
</evidence>
<dbReference type="EMBL" id="JAVRHV010000004">
    <property type="protein sequence ID" value="MDT0553535.1"/>
    <property type="molecule type" value="Genomic_DNA"/>
</dbReference>
<evidence type="ECO:0000313" key="3">
    <source>
        <dbReference type="Proteomes" id="UP001252186"/>
    </source>
</evidence>
<gene>
    <name evidence="2" type="ORF">RM519_09790</name>
</gene>
<feature type="transmembrane region" description="Helical" evidence="1">
    <location>
        <begin position="21"/>
        <end position="44"/>
    </location>
</feature>
<reference evidence="2 3" key="1">
    <citation type="submission" date="2023-09" db="EMBL/GenBank/DDBJ databases">
        <authorList>
            <person name="Rey-Velasco X."/>
        </authorList>
    </citation>
    <scope>NUCLEOTIDE SEQUENCE [LARGE SCALE GENOMIC DNA]</scope>
    <source>
        <strain evidence="2 3">P050</strain>
    </source>
</reference>
<protein>
    <submittedName>
        <fullName evidence="2">Uncharacterized protein</fullName>
    </submittedName>
</protein>
<proteinExistence type="predicted"/>
<name>A0ABU2Y5S5_9FLAO</name>
<sequence length="180" mass="21764">MSKTKIAELKPSKLTIAINRFIRFVFVSSALQIIVGLSVWLFVVGVRELLQYQGLAWDLYFYKWAFLTWIGMAIPLFAEMDAFGRYQNYKMVKDKLHLMGFDPRLVRPFMYSNCQRIAILVAANDLGCEDDVKKYFYQQGYRWYHIFPDTWIKKPLILFTKLFWEKILFTKYYQLKYFYW</sequence>
<dbReference type="RefSeq" id="WP_311593576.1">
    <property type="nucleotide sequence ID" value="NZ_JAVRHV010000004.1"/>
</dbReference>
<keyword evidence="3" id="KW-1185">Reference proteome</keyword>
<organism evidence="2 3">
    <name type="scientific">Urechidicola vernalis</name>
    <dbReference type="NCBI Taxonomy" id="3075600"/>
    <lineage>
        <taxon>Bacteria</taxon>
        <taxon>Pseudomonadati</taxon>
        <taxon>Bacteroidota</taxon>
        <taxon>Flavobacteriia</taxon>
        <taxon>Flavobacteriales</taxon>
        <taxon>Flavobacteriaceae</taxon>
        <taxon>Urechidicola</taxon>
    </lineage>
</organism>
<keyword evidence="1" id="KW-0812">Transmembrane</keyword>
<keyword evidence="1" id="KW-1133">Transmembrane helix</keyword>
<comment type="caution">
    <text evidence="2">The sequence shown here is derived from an EMBL/GenBank/DDBJ whole genome shotgun (WGS) entry which is preliminary data.</text>
</comment>
<accession>A0ABU2Y5S5</accession>
<keyword evidence="1" id="KW-0472">Membrane</keyword>
<evidence type="ECO:0000313" key="2">
    <source>
        <dbReference type="EMBL" id="MDT0553535.1"/>
    </source>
</evidence>
<dbReference type="Proteomes" id="UP001252186">
    <property type="component" value="Unassembled WGS sequence"/>
</dbReference>
<feature type="transmembrane region" description="Helical" evidence="1">
    <location>
        <begin position="64"/>
        <end position="83"/>
    </location>
</feature>